<evidence type="ECO:0000256" key="6">
    <source>
        <dbReference type="SAM" id="Phobius"/>
    </source>
</evidence>
<dbReference type="PANTHER" id="PTHR37422:SF13">
    <property type="entry name" value="LIPOPOLYSACCHARIDE BIOSYNTHESIS PROTEIN PA4999-RELATED"/>
    <property type="match status" value="1"/>
</dbReference>
<dbReference type="Pfam" id="PF04932">
    <property type="entry name" value="Wzy_C"/>
    <property type="match status" value="1"/>
</dbReference>
<feature type="transmembrane region" description="Helical" evidence="6">
    <location>
        <begin position="342"/>
        <end position="367"/>
    </location>
</feature>
<comment type="caution">
    <text evidence="8">The sequence shown here is derived from an EMBL/GenBank/DDBJ whole genome shotgun (WGS) entry which is preliminary data.</text>
</comment>
<dbReference type="SMART" id="SM00028">
    <property type="entry name" value="TPR"/>
    <property type="match status" value="3"/>
</dbReference>
<feature type="transmembrane region" description="Helical" evidence="6">
    <location>
        <begin position="63"/>
        <end position="81"/>
    </location>
</feature>
<feature type="transmembrane region" description="Helical" evidence="6">
    <location>
        <begin position="439"/>
        <end position="460"/>
    </location>
</feature>
<accession>A0A0G1CFF8</accession>
<name>A0A0G1CFF8_9BACT</name>
<dbReference type="PROSITE" id="PS50293">
    <property type="entry name" value="TPR_REGION"/>
    <property type="match status" value="1"/>
</dbReference>
<dbReference type="InterPro" id="IPR051533">
    <property type="entry name" value="WaaL-like"/>
</dbReference>
<feature type="domain" description="O-antigen ligase-related" evidence="7">
    <location>
        <begin position="184"/>
        <end position="357"/>
    </location>
</feature>
<feature type="transmembrane region" description="Helical" evidence="6">
    <location>
        <begin position="6"/>
        <end position="21"/>
    </location>
</feature>
<organism evidence="8 9">
    <name type="scientific">Candidatus Gottesmanbacteria bacterium GW2011_GWA1_43_11</name>
    <dbReference type="NCBI Taxonomy" id="1618436"/>
    <lineage>
        <taxon>Bacteria</taxon>
        <taxon>Candidatus Gottesmaniibacteriota</taxon>
    </lineage>
</organism>
<keyword evidence="2 6" id="KW-0812">Transmembrane</keyword>
<gene>
    <name evidence="8" type="ORF">UV59_C0023G0016</name>
</gene>
<evidence type="ECO:0000256" key="2">
    <source>
        <dbReference type="ARBA" id="ARBA00022692"/>
    </source>
</evidence>
<dbReference type="EMBL" id="LCFB01000023">
    <property type="protein sequence ID" value="KKS84262.1"/>
    <property type="molecule type" value="Genomic_DNA"/>
</dbReference>
<dbReference type="InterPro" id="IPR019734">
    <property type="entry name" value="TPR_rpt"/>
</dbReference>
<dbReference type="InterPro" id="IPR007016">
    <property type="entry name" value="O-antigen_ligase-rel_domated"/>
</dbReference>
<feature type="transmembrane region" description="Helical" evidence="6">
    <location>
        <begin position="93"/>
        <end position="110"/>
    </location>
</feature>
<feature type="transmembrane region" description="Helical" evidence="6">
    <location>
        <begin position="201"/>
        <end position="219"/>
    </location>
</feature>
<keyword evidence="3 6" id="KW-1133">Transmembrane helix</keyword>
<evidence type="ECO:0000256" key="5">
    <source>
        <dbReference type="PROSITE-ProRule" id="PRU00339"/>
    </source>
</evidence>
<feature type="transmembrane region" description="Helical" evidence="6">
    <location>
        <begin position="379"/>
        <end position="397"/>
    </location>
</feature>
<evidence type="ECO:0000259" key="7">
    <source>
        <dbReference type="Pfam" id="PF04932"/>
    </source>
</evidence>
<dbReference type="AlphaFoldDB" id="A0A0G1CFF8"/>
<feature type="transmembrane region" description="Helical" evidence="6">
    <location>
        <begin position="137"/>
        <end position="154"/>
    </location>
</feature>
<dbReference type="STRING" id="1618436.UV59_C0023G0016"/>
<dbReference type="InterPro" id="IPR011990">
    <property type="entry name" value="TPR-like_helical_dom_sf"/>
</dbReference>
<dbReference type="SUPFAM" id="SSF48452">
    <property type="entry name" value="TPR-like"/>
    <property type="match status" value="1"/>
</dbReference>
<keyword evidence="5" id="KW-0802">TPR repeat</keyword>
<proteinExistence type="predicted"/>
<dbReference type="Proteomes" id="UP000034543">
    <property type="component" value="Unassembled WGS sequence"/>
</dbReference>
<comment type="subcellular location">
    <subcellularLocation>
        <location evidence="1">Membrane</location>
        <topology evidence="1">Multi-pass membrane protein</topology>
    </subcellularLocation>
</comment>
<dbReference type="PATRIC" id="fig|1618436.3.peg.1102"/>
<evidence type="ECO:0000256" key="3">
    <source>
        <dbReference type="ARBA" id="ARBA00022989"/>
    </source>
</evidence>
<feature type="transmembrane region" description="Helical" evidence="6">
    <location>
        <begin position="33"/>
        <end position="51"/>
    </location>
</feature>
<feature type="repeat" description="TPR" evidence="5">
    <location>
        <begin position="582"/>
        <end position="615"/>
    </location>
</feature>
<feature type="transmembrane region" description="Helical" evidence="6">
    <location>
        <begin position="226"/>
        <end position="244"/>
    </location>
</feature>
<feature type="transmembrane region" description="Helical" evidence="6">
    <location>
        <begin position="403"/>
        <end position="419"/>
    </location>
</feature>
<dbReference type="PANTHER" id="PTHR37422">
    <property type="entry name" value="TEICHURONIC ACID BIOSYNTHESIS PROTEIN TUAE"/>
    <property type="match status" value="1"/>
</dbReference>
<evidence type="ECO:0000313" key="9">
    <source>
        <dbReference type="Proteomes" id="UP000034543"/>
    </source>
</evidence>
<sequence>MILVYLLTALIVAAWLVRMVVEHRFIIKRTPFDLPLALFTGSQVLATIFSIDPHVSFFGYYSRFHGGLLSTITYILLFYSFVSNYELINMGQLLRYTFSGAGIVAIYGILEKFGIDAQMWVQDVRARVFSTLGQPNWLAAYLAVLLPISIQQFISFSSDRSESRSFLKKGLLQRISSFPVFWLLTIIFYICILLTKSRSGFLGFWVANALLTTILLVKLKTQFKKLIPFFLILNCSFLILNFFIRTPFSQYNTVASINLFTKQAPVEEAAIPAGSSVIDVGITDSAEIRKIVWEGAGKIIQAYPLFGTGPETFAYAYYRYRPVAHNLTSEWEFLYNRAHNEFLNIAATSGLVGLTSYLFFIAIVCFWSARAILRKNNPLFLAALLASFIGIAVTNFFGFSVVVIGLFFFMLPAWMFVGCNEKMTVSASNKIATSIFQKVLLLTIVITLGSVITLFARWWLTDSLYAYSYSLKRQGEAALAYEYIEKATAARPDEPVYHDERATIASSLVTLNLEKSDATAAARFAKDALTESELALMISPQNVNFWKTRTRVLYELSVLDQSFLEEALAAIEIARQLAPTDPKIIYNAGVIYGELGKNEEAINSFTHAIEIKPDYRDVYIALAIFYEKSGQIDKARETLELALSRVSPDDQEIKERIEKL</sequence>
<protein>
    <recommendedName>
        <fullName evidence="7">O-antigen ligase-related domain-containing protein</fullName>
    </recommendedName>
</protein>
<evidence type="ECO:0000256" key="1">
    <source>
        <dbReference type="ARBA" id="ARBA00004141"/>
    </source>
</evidence>
<keyword evidence="4 6" id="KW-0472">Membrane</keyword>
<reference evidence="8 9" key="1">
    <citation type="journal article" date="2015" name="Nature">
        <title>rRNA introns, odd ribosomes, and small enigmatic genomes across a large radiation of phyla.</title>
        <authorList>
            <person name="Brown C.T."/>
            <person name="Hug L.A."/>
            <person name="Thomas B.C."/>
            <person name="Sharon I."/>
            <person name="Castelle C.J."/>
            <person name="Singh A."/>
            <person name="Wilkins M.J."/>
            <person name="Williams K.H."/>
            <person name="Banfield J.F."/>
        </authorList>
    </citation>
    <scope>NUCLEOTIDE SEQUENCE [LARGE SCALE GENOMIC DNA]</scope>
</reference>
<evidence type="ECO:0000256" key="4">
    <source>
        <dbReference type="ARBA" id="ARBA00023136"/>
    </source>
</evidence>
<dbReference type="GO" id="GO:0016020">
    <property type="term" value="C:membrane"/>
    <property type="evidence" value="ECO:0007669"/>
    <property type="project" value="UniProtKB-SubCell"/>
</dbReference>
<dbReference type="Gene3D" id="1.25.40.10">
    <property type="entry name" value="Tetratricopeptide repeat domain"/>
    <property type="match status" value="1"/>
</dbReference>
<dbReference type="Pfam" id="PF14559">
    <property type="entry name" value="TPR_19"/>
    <property type="match status" value="1"/>
</dbReference>
<evidence type="ECO:0000313" key="8">
    <source>
        <dbReference type="EMBL" id="KKS84262.1"/>
    </source>
</evidence>
<feature type="transmembrane region" description="Helical" evidence="6">
    <location>
        <begin position="175"/>
        <end position="195"/>
    </location>
</feature>
<dbReference type="PROSITE" id="PS50005">
    <property type="entry name" value="TPR"/>
    <property type="match status" value="1"/>
</dbReference>